<gene>
    <name evidence="1" type="ORF">GM658_26530</name>
</gene>
<name>A0A6L6QQL1_9BURK</name>
<protein>
    <submittedName>
        <fullName evidence="1">Patatin-like phospholipase family protein</fullName>
    </submittedName>
</protein>
<organism evidence="1 2">
    <name type="scientific">Massilia eburnea</name>
    <dbReference type="NCBI Taxonomy" id="1776165"/>
    <lineage>
        <taxon>Bacteria</taxon>
        <taxon>Pseudomonadati</taxon>
        <taxon>Pseudomonadota</taxon>
        <taxon>Betaproteobacteria</taxon>
        <taxon>Burkholderiales</taxon>
        <taxon>Oxalobacteraceae</taxon>
        <taxon>Telluria group</taxon>
        <taxon>Massilia</taxon>
    </lineage>
</organism>
<accession>A0A6L6QQL1</accession>
<dbReference type="SUPFAM" id="SSF52151">
    <property type="entry name" value="FabD/lysophospholipase-like"/>
    <property type="match status" value="1"/>
</dbReference>
<dbReference type="InterPro" id="IPR016035">
    <property type="entry name" value="Acyl_Trfase/lysoPLipase"/>
</dbReference>
<evidence type="ECO:0000313" key="2">
    <source>
        <dbReference type="Proteomes" id="UP000472320"/>
    </source>
</evidence>
<proteinExistence type="predicted"/>
<dbReference type="EMBL" id="WNKX01000035">
    <property type="protein sequence ID" value="MTW14177.1"/>
    <property type="molecule type" value="Genomic_DNA"/>
</dbReference>
<dbReference type="RefSeq" id="WP_170298999.1">
    <property type="nucleotide sequence ID" value="NZ_WNKX01000035.1"/>
</dbReference>
<evidence type="ECO:0000313" key="1">
    <source>
        <dbReference type="EMBL" id="MTW14177.1"/>
    </source>
</evidence>
<comment type="caution">
    <text evidence="1">The sequence shown here is derived from an EMBL/GenBank/DDBJ whole genome shotgun (WGS) entry which is preliminary data.</text>
</comment>
<dbReference type="AlphaFoldDB" id="A0A6L6QQL1"/>
<keyword evidence="2" id="KW-1185">Reference proteome</keyword>
<dbReference type="Proteomes" id="UP000472320">
    <property type="component" value="Unassembled WGS sequence"/>
</dbReference>
<sequence length="357" mass="39610">MDSPISIRLGARARQRIEREGLQAADIAIIPAAAGGPKGLILNGIDQWMFGEWLKQAPRQRRLIGASIGAWRMAAGAFHDPVAAHKRLAHHYAHQTYPDKVDAAYVSRVIRGLLDSVLDGRGEEMLANPDYLLSVITVRGIGPLANTGGSRWREMAGFLRAAAGNAVSRSRLAGAMERVVFHDSRDDAAWLRTSFDAFASHYVDLSEENLHSALLASGSIPLVLQAVSDIHGAPPGDYWDGGLIDYHLHLPYQRDEGLVLYPHFTDHIVPGWLDKSMPWRRARDSALENVILVSPSPSFVARLPNRKLPDRTDFKHYGQDHAARIRDWTYAIVESERMADALAQWAEKPDLHATQSF</sequence>
<reference evidence="1 2" key="1">
    <citation type="submission" date="2019-11" db="EMBL/GenBank/DDBJ databases">
        <title>Type strains purchased from KCTC, JCM and DSMZ.</title>
        <authorList>
            <person name="Lu H."/>
        </authorList>
    </citation>
    <scope>NUCLEOTIDE SEQUENCE [LARGE SCALE GENOMIC DNA]</scope>
    <source>
        <strain evidence="1 2">JCM 31587</strain>
    </source>
</reference>